<accession>F7KWX5</accession>
<organism evidence="1 2">
    <name type="scientific">Fusobacterium animalis 11_3_2</name>
    <dbReference type="NCBI Taxonomy" id="457403"/>
    <lineage>
        <taxon>Bacteria</taxon>
        <taxon>Fusobacteriati</taxon>
        <taxon>Fusobacteriota</taxon>
        <taxon>Fusobacteriia</taxon>
        <taxon>Fusobacteriales</taxon>
        <taxon>Fusobacteriaceae</taxon>
        <taxon>Fusobacterium</taxon>
    </lineage>
</organism>
<evidence type="ECO:0008006" key="3">
    <source>
        <dbReference type="Google" id="ProtNLM"/>
    </source>
</evidence>
<dbReference type="EMBL" id="ACUO01000002">
    <property type="protein sequence ID" value="EGN66894.1"/>
    <property type="molecule type" value="Genomic_DNA"/>
</dbReference>
<dbReference type="Proteomes" id="UP000004160">
    <property type="component" value="Unassembled WGS sequence"/>
</dbReference>
<comment type="caution">
    <text evidence="1">The sequence shown here is derived from an EMBL/GenBank/DDBJ whole genome shotgun (WGS) entry which is preliminary data.</text>
</comment>
<reference evidence="1" key="1">
    <citation type="submission" date="2011-05" db="EMBL/GenBank/DDBJ databases">
        <title>The Genome Sequence of Fusobacterium sp. 11_3_2.</title>
        <authorList>
            <consortium name="The Broad Institute Genome Sequencing Platform"/>
            <person name="Earl A."/>
            <person name="Ward D."/>
            <person name="Feldgarden M."/>
            <person name="Gevers D."/>
            <person name="Sibley C.D."/>
            <person name="White A.P."/>
            <person name="Crowley S."/>
            <person name="Surette M."/>
            <person name="Strauss J.C."/>
            <person name="Ambrose C.E."/>
            <person name="Allen-Vercoe E."/>
            <person name="Young S.K."/>
            <person name="Zeng Q."/>
            <person name="Gargeya S."/>
            <person name="Fitzgerald M."/>
            <person name="Haas B."/>
            <person name="Abouelleil A."/>
            <person name="Alvarado L."/>
            <person name="Arachchi H.M."/>
            <person name="Berlin A."/>
            <person name="Brown A."/>
            <person name="Chapman S.B."/>
            <person name="Chen Z."/>
            <person name="Dunbar C."/>
            <person name="Freedman E."/>
            <person name="Gearin G."/>
            <person name="Gellesch M."/>
            <person name="Goldberg J."/>
            <person name="Griggs A."/>
            <person name="Gujja S."/>
            <person name="Heiman D."/>
            <person name="Howarth C."/>
            <person name="Larson L."/>
            <person name="Lui A."/>
            <person name="MacDonald P.J.P."/>
            <person name="Mehta T."/>
            <person name="Montmayeur A."/>
            <person name="Murphy C."/>
            <person name="Neiman D."/>
            <person name="Pearson M."/>
            <person name="Priest M."/>
            <person name="Roberts A."/>
            <person name="Saif S."/>
            <person name="Shea T."/>
            <person name="Shenoy N."/>
            <person name="Sisk P."/>
            <person name="Stolte C."/>
            <person name="Sykes S."/>
            <person name="Wortman J."/>
            <person name="Nusbaum C."/>
            <person name="Birren B."/>
        </authorList>
    </citation>
    <scope>NUCLEOTIDE SEQUENCE [LARGE SCALE GENOMIC DNA]</scope>
    <source>
        <strain evidence="1">11_3_2</strain>
    </source>
</reference>
<gene>
    <name evidence="1" type="ORF">HMPREF0401_00096</name>
</gene>
<dbReference type="AlphaFoldDB" id="F7KWX5"/>
<keyword evidence="2" id="KW-1185">Reference proteome</keyword>
<sequence>MIKMKNRIKYLVLFTVLFTIVFTLTSCSGLFEFKPYFTTLVYNHRIYGIIENGKINRMGISRDNVNKMNHIISTKYGIKFNTENRIYANEDSRTYYNIKFYNDLKFILNGKEYIIPKEKIVREEKDQGDIWIEYSYPAPVDITKTNDDSYILEIGEIEILDRNGKVVKSKEKIPPLLFKKTYYRVLIKSYGGSEDIYYNGWAEDYPKDPSTLKKIY</sequence>
<dbReference type="HOGENOM" id="CLU_107097_0_0_0"/>
<evidence type="ECO:0000313" key="1">
    <source>
        <dbReference type="EMBL" id="EGN66894.1"/>
    </source>
</evidence>
<proteinExistence type="predicted"/>
<name>F7KWX5_9FUSO</name>
<evidence type="ECO:0000313" key="2">
    <source>
        <dbReference type="Proteomes" id="UP000004160"/>
    </source>
</evidence>
<dbReference type="PATRIC" id="fig|457403.8.peg.96"/>
<protein>
    <recommendedName>
        <fullName evidence="3">Lipoprotein</fullName>
    </recommendedName>
</protein>
<dbReference type="PROSITE" id="PS51257">
    <property type="entry name" value="PROKAR_LIPOPROTEIN"/>
    <property type="match status" value="1"/>
</dbReference>